<gene>
    <name evidence="4" type="ORF">AQJ11_02455</name>
</gene>
<dbReference type="InterPro" id="IPR050559">
    <property type="entry name" value="P-Pant_transferase_sf"/>
</dbReference>
<evidence type="ECO:0000259" key="3">
    <source>
        <dbReference type="Pfam" id="PF01648"/>
    </source>
</evidence>
<dbReference type="AlphaFoldDB" id="A0A101QM12"/>
<evidence type="ECO:0000256" key="1">
    <source>
        <dbReference type="ARBA" id="ARBA00010990"/>
    </source>
</evidence>
<dbReference type="Proteomes" id="UP000053398">
    <property type="component" value="Unassembled WGS sequence"/>
</dbReference>
<dbReference type="SUPFAM" id="SSF56214">
    <property type="entry name" value="4'-phosphopantetheinyl transferase"/>
    <property type="match status" value="2"/>
</dbReference>
<sequence length="255" mass="27564">MKLSLPAAGDADLWLLRQPRPGTCTGELDLTELDEAERQRAGSCRREAGRLLYSSVHIALRRLLGAYLDTGPRQLRFGRAPCPCCGEPHGRPVLEAPESPLHFSLSHSAGMALIGVSTVPIGVDVEKIPSRDTVRVCAPALHPDEQGELLARPDGVGAVAFGQLWTRKEAYLKGIGTGLARDLSADYLGADSGRHPARWTLHDVPCGPRHTAAAALRDQPPGARLRVHWLPMDCLYKETPVPLGKQDTFLGELVA</sequence>
<dbReference type="PANTHER" id="PTHR12215">
    <property type="entry name" value="PHOSPHOPANTETHEINE TRANSFERASE"/>
    <property type="match status" value="1"/>
</dbReference>
<keyword evidence="2 4" id="KW-0808">Transferase</keyword>
<dbReference type="InterPro" id="IPR037143">
    <property type="entry name" value="4-PPantetheinyl_Trfase_dom_sf"/>
</dbReference>
<reference evidence="4 5" key="1">
    <citation type="submission" date="2015-10" db="EMBL/GenBank/DDBJ databases">
        <title>Draft genome sequence of Streptomyces corchorusii DSM 40340, type strain for the species Streptomyces corchorusii.</title>
        <authorList>
            <person name="Ruckert C."/>
            <person name="Winkler A."/>
            <person name="Kalinowski J."/>
            <person name="Kampfer P."/>
            <person name="Glaeser S."/>
        </authorList>
    </citation>
    <scope>NUCLEOTIDE SEQUENCE [LARGE SCALE GENOMIC DNA]</scope>
    <source>
        <strain evidence="4 5">DSM 40340</strain>
    </source>
</reference>
<evidence type="ECO:0000313" key="4">
    <source>
        <dbReference type="EMBL" id="KUN32410.1"/>
    </source>
</evidence>
<dbReference type="InterPro" id="IPR008278">
    <property type="entry name" value="4-PPantetheinyl_Trfase_dom"/>
</dbReference>
<dbReference type="PANTHER" id="PTHR12215:SF10">
    <property type="entry name" value="L-AMINOADIPATE-SEMIALDEHYDE DEHYDROGENASE-PHOSPHOPANTETHEINYL TRANSFERASE"/>
    <property type="match status" value="1"/>
</dbReference>
<accession>A0A101QM12</accession>
<dbReference type="Gene3D" id="3.90.470.20">
    <property type="entry name" value="4'-phosphopantetheinyl transferase domain"/>
    <property type="match status" value="1"/>
</dbReference>
<feature type="domain" description="4'-phosphopantetheinyl transferase" evidence="3">
    <location>
        <begin position="120"/>
        <end position="185"/>
    </location>
</feature>
<evidence type="ECO:0000256" key="2">
    <source>
        <dbReference type="ARBA" id="ARBA00022679"/>
    </source>
</evidence>
<dbReference type="EMBL" id="LMWP01000002">
    <property type="protein sequence ID" value="KUN32410.1"/>
    <property type="molecule type" value="Genomic_DNA"/>
</dbReference>
<protein>
    <submittedName>
        <fullName evidence="4">Phosphopantheine-transferase PgaX</fullName>
    </submittedName>
</protein>
<dbReference type="GO" id="GO:0008897">
    <property type="term" value="F:holo-[acyl-carrier-protein] synthase activity"/>
    <property type="evidence" value="ECO:0007669"/>
    <property type="project" value="InterPro"/>
</dbReference>
<dbReference type="Pfam" id="PF01648">
    <property type="entry name" value="ACPS"/>
    <property type="match status" value="1"/>
</dbReference>
<dbReference type="GO" id="GO:0005829">
    <property type="term" value="C:cytosol"/>
    <property type="evidence" value="ECO:0007669"/>
    <property type="project" value="TreeGrafter"/>
</dbReference>
<organism evidence="4 5">
    <name type="scientific">Streptomyces corchorusii</name>
    <name type="common">Streptomyces chibaensis</name>
    <dbReference type="NCBI Taxonomy" id="1903"/>
    <lineage>
        <taxon>Bacteria</taxon>
        <taxon>Bacillati</taxon>
        <taxon>Actinomycetota</taxon>
        <taxon>Actinomycetes</taxon>
        <taxon>Kitasatosporales</taxon>
        <taxon>Streptomycetaceae</taxon>
        <taxon>Streptomyces</taxon>
    </lineage>
</organism>
<dbReference type="GO" id="GO:0000287">
    <property type="term" value="F:magnesium ion binding"/>
    <property type="evidence" value="ECO:0007669"/>
    <property type="project" value="InterPro"/>
</dbReference>
<keyword evidence="5" id="KW-1185">Reference proteome</keyword>
<comment type="caution">
    <text evidence="4">The sequence shown here is derived from an EMBL/GenBank/DDBJ whole genome shotgun (WGS) entry which is preliminary data.</text>
</comment>
<proteinExistence type="inferred from homology"/>
<comment type="similarity">
    <text evidence="1">Belongs to the P-Pant transferase superfamily. Gsp/Sfp/HetI/AcpT family.</text>
</comment>
<name>A0A101QM12_STRCK</name>
<evidence type="ECO:0000313" key="5">
    <source>
        <dbReference type="Proteomes" id="UP000053398"/>
    </source>
</evidence>
<dbReference type="RefSeq" id="WP_059261649.1">
    <property type="nucleotide sequence ID" value="NZ_KQ948351.1"/>
</dbReference>
<dbReference type="GO" id="GO:0019878">
    <property type="term" value="P:lysine biosynthetic process via aminoadipic acid"/>
    <property type="evidence" value="ECO:0007669"/>
    <property type="project" value="TreeGrafter"/>
</dbReference>